<proteinExistence type="predicted"/>
<accession>A0A420WZE2</accession>
<protein>
    <recommendedName>
        <fullName evidence="1">Aminoglycoside phosphotransferase domain-containing protein</fullName>
    </recommendedName>
</protein>
<dbReference type="AlphaFoldDB" id="A0A420WZE2"/>
<dbReference type="Proteomes" id="UP000281975">
    <property type="component" value="Unassembled WGS sequence"/>
</dbReference>
<dbReference type="Gene3D" id="3.30.200.20">
    <property type="entry name" value="Phosphorylase Kinase, domain 1"/>
    <property type="match status" value="1"/>
</dbReference>
<dbReference type="InterPro" id="IPR002575">
    <property type="entry name" value="Aminoglycoside_PTrfase"/>
</dbReference>
<dbReference type="RefSeq" id="WP_121171141.1">
    <property type="nucleotide sequence ID" value="NZ_RBIN01000002.1"/>
</dbReference>
<sequence>MDTRLDALRLWVAQRHRLTPDTLDLDVIADDASFRRYFRLTLPDGHTRILMDAPPEREDCRAFIEIASHWHQAGLPVPRIDEADIEAGFIELQDLGDVMLRSRLQELMRHHAPTTSGVPNEVMTRMQQAIELAVEVAAQPANRLPAYDADWLGMELDLFPQWCLHWLSLEAPDEWPALRDTLIRAMTDQPQVTVHRDFHPQNLMCHQDRLWIIDFQGAVYGPLTYDPASLLRDRNLAWPQTAQQHWIEAWHQRARRQGVIEPMPAGAVHELVDLSATQRSLKVLGLFCRLAHRDGKPRYLRLLPLFANHVMEGLGHQRFTAFRHWFAHTFMPRLDARLAEPAIAESTS</sequence>
<dbReference type="SUPFAM" id="SSF56112">
    <property type="entry name" value="Protein kinase-like (PK-like)"/>
    <property type="match status" value="1"/>
</dbReference>
<dbReference type="OrthoDB" id="9809275at2"/>
<name>A0A420WZE2_9GAMM</name>
<gene>
    <name evidence="2" type="ORF">C7446_0580</name>
</gene>
<dbReference type="Gene3D" id="3.90.1200.10">
    <property type="match status" value="1"/>
</dbReference>
<evidence type="ECO:0000259" key="1">
    <source>
        <dbReference type="Pfam" id="PF01636"/>
    </source>
</evidence>
<comment type="caution">
    <text evidence="2">The sequence shown here is derived from an EMBL/GenBank/DDBJ whole genome shotgun (WGS) entry which is preliminary data.</text>
</comment>
<dbReference type="Pfam" id="PF01636">
    <property type="entry name" value="APH"/>
    <property type="match status" value="1"/>
</dbReference>
<organism evidence="2 3">
    <name type="scientific">Kushneria sinocarnis</name>
    <dbReference type="NCBI Taxonomy" id="595502"/>
    <lineage>
        <taxon>Bacteria</taxon>
        <taxon>Pseudomonadati</taxon>
        <taxon>Pseudomonadota</taxon>
        <taxon>Gammaproteobacteria</taxon>
        <taxon>Oceanospirillales</taxon>
        <taxon>Halomonadaceae</taxon>
        <taxon>Kushneria</taxon>
    </lineage>
</organism>
<dbReference type="EMBL" id="RBIN01000002">
    <property type="protein sequence ID" value="RKR06599.1"/>
    <property type="molecule type" value="Genomic_DNA"/>
</dbReference>
<keyword evidence="3" id="KW-1185">Reference proteome</keyword>
<evidence type="ECO:0000313" key="3">
    <source>
        <dbReference type="Proteomes" id="UP000281975"/>
    </source>
</evidence>
<evidence type="ECO:0000313" key="2">
    <source>
        <dbReference type="EMBL" id="RKR06599.1"/>
    </source>
</evidence>
<reference evidence="2 3" key="1">
    <citation type="submission" date="2018-10" db="EMBL/GenBank/DDBJ databases">
        <title>Genomic Encyclopedia of Type Strains, Phase IV (KMG-IV): sequencing the most valuable type-strain genomes for metagenomic binning, comparative biology and taxonomic classification.</title>
        <authorList>
            <person name="Goeker M."/>
        </authorList>
    </citation>
    <scope>NUCLEOTIDE SEQUENCE [LARGE SCALE GENOMIC DNA]</scope>
    <source>
        <strain evidence="2 3">DSM 23229</strain>
    </source>
</reference>
<dbReference type="InterPro" id="IPR011009">
    <property type="entry name" value="Kinase-like_dom_sf"/>
</dbReference>
<feature type="domain" description="Aminoglycoside phosphotransferase" evidence="1">
    <location>
        <begin position="27"/>
        <end position="254"/>
    </location>
</feature>